<dbReference type="InterPro" id="IPR006384">
    <property type="entry name" value="HAD_hydro_PyrdxlP_Pase-like"/>
</dbReference>
<dbReference type="PANTHER" id="PTHR28181:SF2">
    <property type="entry name" value="PHOSPHORIC MONOESTER HYDROLASE"/>
    <property type="match status" value="1"/>
</dbReference>
<accession>A0A0U4ZUK8</accession>
<reference evidence="4" key="1">
    <citation type="journal article" date="2016" name="Genome Announc.">
        <title>Draft genome sequences of fungus Aspergillus calidoustus.</title>
        <authorList>
            <person name="Horn F."/>
            <person name="Linde J."/>
            <person name="Mattern D.J."/>
            <person name="Walther G."/>
            <person name="Guthke R."/>
            <person name="Scherlach K."/>
            <person name="Martin K."/>
            <person name="Brakhage A.A."/>
            <person name="Petzke L."/>
            <person name="Valiante V."/>
        </authorList>
    </citation>
    <scope>NUCLEOTIDE SEQUENCE [LARGE SCALE GENOMIC DNA]</scope>
    <source>
        <strain evidence="4">SF006504</strain>
    </source>
</reference>
<dbReference type="InterPro" id="IPR036412">
    <property type="entry name" value="HAD-like_sf"/>
</dbReference>
<sequence length="330" mass="36956">MILASSASSSSSPVPSIRSHEHYPATPPFTMGSTALPYLKTNPKVIFFTDFDGTITLEDSNDHMTDNLGFGGERRRQLNKDVLENKVTFRDSFRDMLDSVKNPFNECLDILRANMHLDPHFAEFYYWAKENNVPIVVLSSGMVPVIKTLLETLLGHPLDDHLTIVANEVESRDGRDINTPGGWQIKYHDDSHFGHDKSLEIKPYAAVPFDERPTLLYAGDGVSDLSAASETDLLFAKAGKDLITYCEREGMPYTVFENWSSILATTKDILSGKTVVKKEQKAITLSYSYPCWLGTLATQHVTAYWIRPSALALSFTPENQRPLGMTWPSN</sequence>
<gene>
    <name evidence="3" type="ORF">ASPCAL02201</name>
</gene>
<dbReference type="NCBIfam" id="TIGR01488">
    <property type="entry name" value="HAD-SF-IB"/>
    <property type="match status" value="1"/>
</dbReference>
<evidence type="ECO:0000313" key="3">
    <source>
        <dbReference type="EMBL" id="CEN59757.1"/>
    </source>
</evidence>
<dbReference type="NCBIfam" id="TIGR01489">
    <property type="entry name" value="DKMTPPase-SF"/>
    <property type="match status" value="1"/>
</dbReference>
<feature type="compositionally biased region" description="Low complexity" evidence="2">
    <location>
        <begin position="1"/>
        <end position="12"/>
    </location>
</feature>
<dbReference type="Pfam" id="PF12710">
    <property type="entry name" value="HAD"/>
    <property type="match status" value="1"/>
</dbReference>
<dbReference type="EMBL" id="CDMC01000002">
    <property type="protein sequence ID" value="CEN59757.1"/>
    <property type="molecule type" value="Genomic_DNA"/>
</dbReference>
<name>A0A0U4ZUK8_ASPCI</name>
<organism evidence="3 4">
    <name type="scientific">Aspergillus calidoustus</name>
    <dbReference type="NCBI Taxonomy" id="454130"/>
    <lineage>
        <taxon>Eukaryota</taxon>
        <taxon>Fungi</taxon>
        <taxon>Dikarya</taxon>
        <taxon>Ascomycota</taxon>
        <taxon>Pezizomycotina</taxon>
        <taxon>Eurotiomycetes</taxon>
        <taxon>Eurotiomycetidae</taxon>
        <taxon>Eurotiales</taxon>
        <taxon>Aspergillaceae</taxon>
        <taxon>Aspergillus</taxon>
        <taxon>Aspergillus subgen. Nidulantes</taxon>
    </lineage>
</organism>
<evidence type="ECO:0000256" key="1">
    <source>
        <dbReference type="ARBA" id="ARBA00022801"/>
    </source>
</evidence>
<dbReference type="GO" id="GO:0016791">
    <property type="term" value="F:phosphatase activity"/>
    <property type="evidence" value="ECO:0007669"/>
    <property type="project" value="InterPro"/>
</dbReference>
<evidence type="ECO:0000256" key="2">
    <source>
        <dbReference type="SAM" id="MobiDB-lite"/>
    </source>
</evidence>
<dbReference type="Gene3D" id="3.40.50.1000">
    <property type="entry name" value="HAD superfamily/HAD-like"/>
    <property type="match status" value="1"/>
</dbReference>
<dbReference type="PANTHER" id="PTHR28181">
    <property type="entry name" value="UPF0655 PROTEIN YCR015C"/>
    <property type="match status" value="1"/>
</dbReference>
<dbReference type="InterPro" id="IPR050849">
    <property type="entry name" value="HAD-like_hydrolase_phosphatase"/>
</dbReference>
<dbReference type="STRING" id="454130.A0A0U4ZUK8"/>
<protein>
    <submittedName>
        <fullName evidence="3">Putative Phosphoserine phosphatase</fullName>
    </submittedName>
</protein>
<keyword evidence="1" id="KW-0378">Hydrolase</keyword>
<dbReference type="InterPro" id="IPR023214">
    <property type="entry name" value="HAD_sf"/>
</dbReference>
<proteinExistence type="predicted"/>
<dbReference type="Proteomes" id="UP000054771">
    <property type="component" value="Unassembled WGS sequence"/>
</dbReference>
<dbReference type="Gene3D" id="3.90.1470.20">
    <property type="match status" value="1"/>
</dbReference>
<dbReference type="SUPFAM" id="SSF56784">
    <property type="entry name" value="HAD-like"/>
    <property type="match status" value="1"/>
</dbReference>
<dbReference type="OrthoDB" id="10014216at2759"/>
<keyword evidence="4" id="KW-1185">Reference proteome</keyword>
<dbReference type="AlphaFoldDB" id="A0A0U4ZUK8"/>
<evidence type="ECO:0000313" key="4">
    <source>
        <dbReference type="Proteomes" id="UP000054771"/>
    </source>
</evidence>
<dbReference type="OMA" id="VPFHEFD"/>
<feature type="region of interest" description="Disordered" evidence="2">
    <location>
        <begin position="1"/>
        <end position="21"/>
    </location>
</feature>